<sequence>MAEPRAFVQFAALFHLFILFCFLNLLLIESQCSAERKAFFRRNSRHLRRLSRLYDWEVDEFGSFRPVIPITQNQRFLRQIKQENEEKLEIKINNNQQQICANDSYILDKLLINYNRHKIPGGKVEVMVEVWVQEITTISVRHLYQRNVEGSSFGLFLDGTLQI</sequence>
<organism evidence="1 2">
    <name type="scientific">Meloidogyne enterolobii</name>
    <name type="common">Root-knot nematode worm</name>
    <name type="synonym">Meloidogyne mayaguensis</name>
    <dbReference type="NCBI Taxonomy" id="390850"/>
    <lineage>
        <taxon>Eukaryota</taxon>
        <taxon>Metazoa</taxon>
        <taxon>Ecdysozoa</taxon>
        <taxon>Nematoda</taxon>
        <taxon>Chromadorea</taxon>
        <taxon>Rhabditida</taxon>
        <taxon>Tylenchina</taxon>
        <taxon>Tylenchomorpha</taxon>
        <taxon>Tylenchoidea</taxon>
        <taxon>Meloidogynidae</taxon>
        <taxon>Meloidogyninae</taxon>
        <taxon>Meloidogyne</taxon>
    </lineage>
</organism>
<evidence type="ECO:0000313" key="1">
    <source>
        <dbReference type="EMBL" id="CAK5007076.1"/>
    </source>
</evidence>
<accession>A0ACB0XL58</accession>
<gene>
    <name evidence="1" type="ORF">MENTE1834_LOCUS673</name>
</gene>
<keyword evidence="2" id="KW-1185">Reference proteome</keyword>
<dbReference type="EMBL" id="CAVMJV010000001">
    <property type="protein sequence ID" value="CAK5007076.1"/>
    <property type="molecule type" value="Genomic_DNA"/>
</dbReference>
<name>A0ACB0XL58_MELEN</name>
<protein>
    <submittedName>
        <fullName evidence="1">Uncharacterized protein</fullName>
    </submittedName>
</protein>
<evidence type="ECO:0000313" key="2">
    <source>
        <dbReference type="Proteomes" id="UP001497535"/>
    </source>
</evidence>
<proteinExistence type="predicted"/>
<dbReference type="Proteomes" id="UP001497535">
    <property type="component" value="Unassembled WGS sequence"/>
</dbReference>
<comment type="caution">
    <text evidence="1">The sequence shown here is derived from an EMBL/GenBank/DDBJ whole genome shotgun (WGS) entry which is preliminary data.</text>
</comment>
<reference evidence="1" key="1">
    <citation type="submission" date="2023-11" db="EMBL/GenBank/DDBJ databases">
        <authorList>
            <person name="Poullet M."/>
        </authorList>
    </citation>
    <scope>NUCLEOTIDE SEQUENCE</scope>
    <source>
        <strain evidence="1">E1834</strain>
    </source>
</reference>